<protein>
    <recommendedName>
        <fullName evidence="3">SPOR domain-containing protein</fullName>
    </recommendedName>
</protein>
<dbReference type="GO" id="GO:0030428">
    <property type="term" value="C:cell septum"/>
    <property type="evidence" value="ECO:0007669"/>
    <property type="project" value="TreeGrafter"/>
</dbReference>
<dbReference type="AlphaFoldDB" id="A0A1F6TTU8"/>
<evidence type="ECO:0000259" key="3">
    <source>
        <dbReference type="PROSITE" id="PS51724"/>
    </source>
</evidence>
<dbReference type="PROSITE" id="PS51724">
    <property type="entry name" value="SPOR"/>
    <property type="match status" value="1"/>
</dbReference>
<dbReference type="InterPro" id="IPR007730">
    <property type="entry name" value="SPOR-like_dom"/>
</dbReference>
<accession>A0A1F6TTU8</accession>
<feature type="region of interest" description="Disordered" evidence="1">
    <location>
        <begin position="62"/>
        <end position="82"/>
    </location>
</feature>
<evidence type="ECO:0000313" key="4">
    <source>
        <dbReference type="EMBL" id="OGI48558.1"/>
    </source>
</evidence>
<dbReference type="SUPFAM" id="SSF110997">
    <property type="entry name" value="Sporulation related repeat"/>
    <property type="match status" value="1"/>
</dbReference>
<keyword evidence="2" id="KW-0812">Transmembrane</keyword>
<dbReference type="InterPro" id="IPR052521">
    <property type="entry name" value="Cell_div_SPOR-domain"/>
</dbReference>
<gene>
    <name evidence="4" type="ORF">A2151_01625</name>
</gene>
<dbReference type="PANTHER" id="PTHR38687">
    <property type="entry name" value="CELL DIVISION PROTEIN DEDD-RELATED"/>
    <property type="match status" value="1"/>
</dbReference>
<keyword evidence="2" id="KW-0472">Membrane</keyword>
<proteinExistence type="predicted"/>
<feature type="transmembrane region" description="Helical" evidence="2">
    <location>
        <begin position="21"/>
        <end position="42"/>
    </location>
</feature>
<dbReference type="GO" id="GO:0032506">
    <property type="term" value="P:cytokinetic process"/>
    <property type="evidence" value="ECO:0007669"/>
    <property type="project" value="TreeGrafter"/>
</dbReference>
<dbReference type="EMBL" id="MFSU01000025">
    <property type="protein sequence ID" value="OGI48558.1"/>
    <property type="molecule type" value="Genomic_DNA"/>
</dbReference>
<evidence type="ECO:0000256" key="1">
    <source>
        <dbReference type="SAM" id="MobiDB-lite"/>
    </source>
</evidence>
<organism evidence="4 5">
    <name type="scientific">Candidatus Muproteobacteria bacterium RBG_16_65_34</name>
    <dbReference type="NCBI Taxonomy" id="1817760"/>
    <lineage>
        <taxon>Bacteria</taxon>
        <taxon>Pseudomonadati</taxon>
        <taxon>Pseudomonadota</taxon>
        <taxon>Candidatus Muproteobacteria</taxon>
    </lineage>
</organism>
<dbReference type="Pfam" id="PF05036">
    <property type="entry name" value="SPOR"/>
    <property type="match status" value="1"/>
</dbReference>
<dbReference type="PANTHER" id="PTHR38687:SF1">
    <property type="entry name" value="CELL DIVISION PROTEIN DEDD"/>
    <property type="match status" value="1"/>
</dbReference>
<name>A0A1F6TTU8_9PROT</name>
<evidence type="ECO:0000256" key="2">
    <source>
        <dbReference type="SAM" id="Phobius"/>
    </source>
</evidence>
<dbReference type="InterPro" id="IPR036680">
    <property type="entry name" value="SPOR-like_sf"/>
</dbReference>
<feature type="compositionally biased region" description="Basic and acidic residues" evidence="1">
    <location>
        <begin position="69"/>
        <end position="82"/>
    </location>
</feature>
<keyword evidence="2" id="KW-1133">Transmembrane helix</keyword>
<dbReference type="GO" id="GO:0042834">
    <property type="term" value="F:peptidoglycan binding"/>
    <property type="evidence" value="ECO:0007669"/>
    <property type="project" value="InterPro"/>
</dbReference>
<dbReference type="Gene3D" id="3.30.70.1070">
    <property type="entry name" value="Sporulation related repeat"/>
    <property type="match status" value="1"/>
</dbReference>
<comment type="caution">
    <text evidence="4">The sequence shown here is derived from an EMBL/GenBank/DDBJ whole genome shotgun (WGS) entry which is preliminary data.</text>
</comment>
<evidence type="ECO:0000313" key="5">
    <source>
        <dbReference type="Proteomes" id="UP000178885"/>
    </source>
</evidence>
<dbReference type="GO" id="GO:0032153">
    <property type="term" value="C:cell division site"/>
    <property type="evidence" value="ECO:0007669"/>
    <property type="project" value="TreeGrafter"/>
</dbReference>
<feature type="domain" description="SPOR" evidence="3">
    <location>
        <begin position="114"/>
        <end position="194"/>
    </location>
</feature>
<sequence length="199" mass="21500">MVKARRKPGTPARRGKKGRGWLLLLLGLGIGIAAVLLVQLLMPRDPARGGLARLFSSAGKAPVEAQEPTARKDPEPAKPGKTRFDFYTILPETETVLPERTARTRPEKAAKTAPEEGVSYVLQAGSFPTFQDADQLKAKLALNGVVAQIQKVTIEGKGDYYRVRLGPYDGLEKLDAAEQQLKHLGIAKPLAIKIKKGAG</sequence>
<dbReference type="Proteomes" id="UP000178885">
    <property type="component" value="Unassembled WGS sequence"/>
</dbReference>
<reference evidence="4 5" key="1">
    <citation type="journal article" date="2016" name="Nat. Commun.">
        <title>Thousands of microbial genomes shed light on interconnected biogeochemical processes in an aquifer system.</title>
        <authorList>
            <person name="Anantharaman K."/>
            <person name="Brown C.T."/>
            <person name="Hug L.A."/>
            <person name="Sharon I."/>
            <person name="Castelle C.J."/>
            <person name="Probst A.J."/>
            <person name="Thomas B.C."/>
            <person name="Singh A."/>
            <person name="Wilkins M.J."/>
            <person name="Karaoz U."/>
            <person name="Brodie E.L."/>
            <person name="Williams K.H."/>
            <person name="Hubbard S.S."/>
            <person name="Banfield J.F."/>
        </authorList>
    </citation>
    <scope>NUCLEOTIDE SEQUENCE [LARGE SCALE GENOMIC DNA]</scope>
</reference>
<dbReference type="STRING" id="1817760.A2151_01625"/>